<proteinExistence type="predicted"/>
<reference evidence="2" key="1">
    <citation type="journal article" date="2019" name="Int. J. Syst. Evol. Microbiol.">
        <title>The Global Catalogue of Microorganisms (GCM) 10K type strain sequencing project: providing services to taxonomists for standard genome sequencing and annotation.</title>
        <authorList>
            <consortium name="The Broad Institute Genomics Platform"/>
            <consortium name="The Broad Institute Genome Sequencing Center for Infectious Disease"/>
            <person name="Wu L."/>
            <person name="Ma J."/>
        </authorList>
    </citation>
    <scope>NUCLEOTIDE SEQUENCE [LARGE SCALE GENOMIC DNA]</scope>
    <source>
        <strain evidence="2">CECT 8064</strain>
    </source>
</reference>
<dbReference type="EMBL" id="JBHSFS010000002">
    <property type="protein sequence ID" value="MFC4512565.1"/>
    <property type="molecule type" value="Genomic_DNA"/>
</dbReference>
<name>A0ABV9BEV6_9ACTN</name>
<evidence type="ECO:0000313" key="1">
    <source>
        <dbReference type="EMBL" id="MFC4512565.1"/>
    </source>
</evidence>
<accession>A0ABV9BEV6</accession>
<gene>
    <name evidence="1" type="ORF">ACFPEN_06420</name>
</gene>
<protein>
    <submittedName>
        <fullName evidence="1">Uncharacterized protein</fullName>
    </submittedName>
</protein>
<dbReference type="Proteomes" id="UP001595990">
    <property type="component" value="Unassembled WGS sequence"/>
</dbReference>
<evidence type="ECO:0000313" key="2">
    <source>
        <dbReference type="Proteomes" id="UP001595990"/>
    </source>
</evidence>
<comment type="caution">
    <text evidence="1">The sequence shown here is derived from an EMBL/GenBank/DDBJ whole genome shotgun (WGS) entry which is preliminary data.</text>
</comment>
<sequence>MTDDRRKLLEGDAEYMAQIARKAREEGNEDLYDAAHRSLNKTLDRLEGKYE</sequence>
<dbReference type="RefSeq" id="WP_358214255.1">
    <property type="nucleotide sequence ID" value="NZ_JBHSFS010000002.1"/>
</dbReference>
<keyword evidence="2" id="KW-1185">Reference proteome</keyword>
<organism evidence="1 2">
    <name type="scientific">Streptomyces ehimensis</name>
    <dbReference type="NCBI Taxonomy" id="68195"/>
    <lineage>
        <taxon>Bacteria</taxon>
        <taxon>Bacillati</taxon>
        <taxon>Actinomycetota</taxon>
        <taxon>Actinomycetes</taxon>
        <taxon>Kitasatosporales</taxon>
        <taxon>Streptomycetaceae</taxon>
        <taxon>Streptomyces</taxon>
    </lineage>
</organism>